<dbReference type="GO" id="GO:0016776">
    <property type="term" value="F:phosphotransferase activity, phosphate group as acceptor"/>
    <property type="evidence" value="ECO:0007669"/>
    <property type="project" value="UniProtKB-UniRule"/>
</dbReference>
<comment type="catalytic activity">
    <reaction evidence="5">
        <text>N(tele)-phospho-L-histidyl/O-phospho-L-threonyl-[pyruvate, phosphate dikinase] + phosphate + H(+) = N(tele)-phospho-L-histidyl/L-threonyl-[pyruvate, phosphate dikinase] + diphosphate</text>
        <dbReference type="Rhea" id="RHEA:43696"/>
        <dbReference type="Rhea" id="RHEA-COMP:10650"/>
        <dbReference type="Rhea" id="RHEA-COMP:10651"/>
        <dbReference type="ChEBI" id="CHEBI:15378"/>
        <dbReference type="ChEBI" id="CHEBI:30013"/>
        <dbReference type="ChEBI" id="CHEBI:33019"/>
        <dbReference type="ChEBI" id="CHEBI:43474"/>
        <dbReference type="ChEBI" id="CHEBI:61977"/>
        <dbReference type="ChEBI" id="CHEBI:83586"/>
        <dbReference type="EC" id="2.7.4.27"/>
    </reaction>
</comment>
<protein>
    <recommendedName>
        <fullName evidence="5">Putative pyruvate, phosphate dikinase regulatory protein</fullName>
        <shortName evidence="5">PPDK regulatory protein</shortName>
        <ecNumber evidence="5">2.7.11.32</ecNumber>
        <ecNumber evidence="5">2.7.4.27</ecNumber>
    </recommendedName>
</protein>
<proteinExistence type="inferred from homology"/>
<evidence type="ECO:0000313" key="6">
    <source>
        <dbReference type="EMBL" id="HIZ54201.1"/>
    </source>
</evidence>
<keyword evidence="3 5" id="KW-0547">Nucleotide-binding</keyword>
<dbReference type="GO" id="GO:0043531">
    <property type="term" value="F:ADP binding"/>
    <property type="evidence" value="ECO:0007669"/>
    <property type="project" value="UniProtKB-UniRule"/>
</dbReference>
<dbReference type="EC" id="2.7.11.32" evidence="5"/>
<evidence type="ECO:0000256" key="5">
    <source>
        <dbReference type="HAMAP-Rule" id="MF_00921"/>
    </source>
</evidence>
<dbReference type="EMBL" id="DXBN01000224">
    <property type="protein sequence ID" value="HIZ54201.1"/>
    <property type="molecule type" value="Genomic_DNA"/>
</dbReference>
<feature type="binding site" evidence="5">
    <location>
        <begin position="151"/>
        <end position="158"/>
    </location>
    <ligand>
        <name>ADP</name>
        <dbReference type="ChEBI" id="CHEBI:456216"/>
    </ligand>
</feature>
<keyword evidence="4 5" id="KW-0418">Kinase</keyword>
<evidence type="ECO:0000256" key="1">
    <source>
        <dbReference type="ARBA" id="ARBA00022527"/>
    </source>
</evidence>
<gene>
    <name evidence="6" type="ORF">IAA20_09690</name>
</gene>
<comment type="catalytic activity">
    <reaction evidence="5">
        <text>N(tele)-phospho-L-histidyl/L-threonyl-[pyruvate, phosphate dikinase] + ADP = N(tele)-phospho-L-histidyl/O-phospho-L-threonyl-[pyruvate, phosphate dikinase] + AMP + H(+)</text>
        <dbReference type="Rhea" id="RHEA:43692"/>
        <dbReference type="Rhea" id="RHEA-COMP:10650"/>
        <dbReference type="Rhea" id="RHEA-COMP:10651"/>
        <dbReference type="ChEBI" id="CHEBI:15378"/>
        <dbReference type="ChEBI" id="CHEBI:30013"/>
        <dbReference type="ChEBI" id="CHEBI:61977"/>
        <dbReference type="ChEBI" id="CHEBI:83586"/>
        <dbReference type="ChEBI" id="CHEBI:456215"/>
        <dbReference type="ChEBI" id="CHEBI:456216"/>
        <dbReference type="EC" id="2.7.11.32"/>
    </reaction>
</comment>
<dbReference type="GO" id="GO:0004674">
    <property type="term" value="F:protein serine/threonine kinase activity"/>
    <property type="evidence" value="ECO:0007669"/>
    <property type="project" value="UniProtKB-UniRule"/>
</dbReference>
<sequence length="270" mass="30515">MKSEIIVYTISDSLGGTSRKLLSAVSVQYPDLDFNNSYRFPFVNKEDELLGILKDALNDKAIVISTLVNAELAETARNFSQRTGLQYLDLLNPFFDLIRARTGKKPIEEPGIVHRLDKEYFNKIAAIEFAVKYDDGKNPHGFLESDVVLLGVSRTSKTPLSMYLANKGYKVSNLPLIPEVPLPQLLAQVDKKKIIGLTCHPDNLSRIRTSRLDSLGLNHASKYTDLEKIYGELEYAKQVFAQYDAYVIDVTDKPIEETSYLVEDYLKNLE</sequence>
<dbReference type="EC" id="2.7.4.27" evidence="5"/>
<reference evidence="6" key="2">
    <citation type="submission" date="2021-04" db="EMBL/GenBank/DDBJ databases">
        <authorList>
            <person name="Gilroy R."/>
        </authorList>
    </citation>
    <scope>NUCLEOTIDE SEQUENCE</scope>
    <source>
        <strain evidence="6">CHK172-16539</strain>
    </source>
</reference>
<dbReference type="AlphaFoldDB" id="A0A9D2F8W0"/>
<dbReference type="NCBIfam" id="NF003742">
    <property type="entry name" value="PRK05339.1"/>
    <property type="match status" value="1"/>
</dbReference>
<dbReference type="Pfam" id="PF03618">
    <property type="entry name" value="Kinase-PPPase"/>
    <property type="match status" value="1"/>
</dbReference>
<evidence type="ECO:0000256" key="3">
    <source>
        <dbReference type="ARBA" id="ARBA00022741"/>
    </source>
</evidence>
<organism evidence="6 7">
    <name type="scientific">Candidatus Enterococcus avicola</name>
    <dbReference type="NCBI Taxonomy" id="2838561"/>
    <lineage>
        <taxon>Bacteria</taxon>
        <taxon>Bacillati</taxon>
        <taxon>Bacillota</taxon>
        <taxon>Bacilli</taxon>
        <taxon>Lactobacillales</taxon>
        <taxon>Enterococcaceae</taxon>
        <taxon>Enterococcus</taxon>
    </lineage>
</organism>
<accession>A0A9D2F8W0</accession>
<keyword evidence="2 5" id="KW-0808">Transferase</keyword>
<keyword evidence="1 5" id="KW-0723">Serine/threonine-protein kinase</keyword>
<name>A0A9D2F8W0_9ENTE</name>
<dbReference type="GO" id="GO:0005524">
    <property type="term" value="F:ATP binding"/>
    <property type="evidence" value="ECO:0007669"/>
    <property type="project" value="InterPro"/>
</dbReference>
<dbReference type="PANTHER" id="PTHR31756">
    <property type="entry name" value="PYRUVATE, PHOSPHATE DIKINASE REGULATORY PROTEIN 1, CHLOROPLASTIC"/>
    <property type="match status" value="1"/>
</dbReference>
<evidence type="ECO:0000313" key="7">
    <source>
        <dbReference type="Proteomes" id="UP000824063"/>
    </source>
</evidence>
<reference evidence="6" key="1">
    <citation type="journal article" date="2021" name="PeerJ">
        <title>Extensive microbial diversity within the chicken gut microbiome revealed by metagenomics and culture.</title>
        <authorList>
            <person name="Gilroy R."/>
            <person name="Ravi A."/>
            <person name="Getino M."/>
            <person name="Pursley I."/>
            <person name="Horton D.L."/>
            <person name="Alikhan N.F."/>
            <person name="Baker D."/>
            <person name="Gharbi K."/>
            <person name="Hall N."/>
            <person name="Watson M."/>
            <person name="Adriaenssens E.M."/>
            <person name="Foster-Nyarko E."/>
            <person name="Jarju S."/>
            <person name="Secka A."/>
            <person name="Antonio M."/>
            <person name="Oren A."/>
            <person name="Chaudhuri R.R."/>
            <person name="La Ragione R."/>
            <person name="Hildebrand F."/>
            <person name="Pallen M.J."/>
        </authorList>
    </citation>
    <scope>NUCLEOTIDE SEQUENCE</scope>
    <source>
        <strain evidence="6">CHK172-16539</strain>
    </source>
</reference>
<comment type="function">
    <text evidence="5">Bifunctional serine/threonine kinase and phosphorylase involved in the regulation of the pyruvate, phosphate dikinase (PPDK) by catalyzing its phosphorylation/dephosphorylation.</text>
</comment>
<dbReference type="InterPro" id="IPR026565">
    <property type="entry name" value="PPDK_reg"/>
</dbReference>
<dbReference type="HAMAP" id="MF_00921">
    <property type="entry name" value="PDRP"/>
    <property type="match status" value="1"/>
</dbReference>
<dbReference type="InterPro" id="IPR005177">
    <property type="entry name" value="Kinase-pyrophosphorylase"/>
</dbReference>
<dbReference type="PANTHER" id="PTHR31756:SF3">
    <property type="entry name" value="PYRUVATE, PHOSPHATE DIKINASE REGULATORY PROTEIN 1, CHLOROPLASTIC"/>
    <property type="match status" value="1"/>
</dbReference>
<comment type="caution">
    <text evidence="6">The sequence shown here is derived from an EMBL/GenBank/DDBJ whole genome shotgun (WGS) entry which is preliminary data.</text>
</comment>
<evidence type="ECO:0000256" key="4">
    <source>
        <dbReference type="ARBA" id="ARBA00022777"/>
    </source>
</evidence>
<dbReference type="Proteomes" id="UP000824063">
    <property type="component" value="Unassembled WGS sequence"/>
</dbReference>
<comment type="similarity">
    <text evidence="5">Belongs to the pyruvate, phosphate/water dikinase regulatory protein family. PDRP subfamily.</text>
</comment>
<evidence type="ECO:0000256" key="2">
    <source>
        <dbReference type="ARBA" id="ARBA00022679"/>
    </source>
</evidence>